<dbReference type="InterPro" id="IPR051159">
    <property type="entry name" value="Hexapeptide_acetyltransf"/>
</dbReference>
<accession>A0A128FC05</accession>
<organism evidence="8 9">
    <name type="scientific">Grimontia celer</name>
    <dbReference type="NCBI Taxonomy" id="1796497"/>
    <lineage>
        <taxon>Bacteria</taxon>
        <taxon>Pseudomonadati</taxon>
        <taxon>Pseudomonadota</taxon>
        <taxon>Gammaproteobacteria</taxon>
        <taxon>Vibrionales</taxon>
        <taxon>Vibrionaceae</taxon>
        <taxon>Grimontia</taxon>
    </lineage>
</organism>
<dbReference type="PANTHER" id="PTHR23416">
    <property type="entry name" value="SIALIC ACID SYNTHASE-RELATED"/>
    <property type="match status" value="1"/>
</dbReference>
<dbReference type="STRING" id="1796497.GCE9029_04306"/>
<dbReference type="InterPro" id="IPR001451">
    <property type="entry name" value="Hexapep"/>
</dbReference>
<protein>
    <recommendedName>
        <fullName evidence="6">Nodulation protein L</fullName>
    </recommendedName>
</protein>
<keyword evidence="2" id="KW-0536">Nodulation</keyword>
<evidence type="ECO:0000256" key="3">
    <source>
        <dbReference type="ARBA" id="ARBA00022679"/>
    </source>
</evidence>
<dbReference type="FunFam" id="2.160.10.10:FF:000025">
    <property type="entry name" value="Hexapeptide-repeat containing-acetyltransferase"/>
    <property type="match status" value="1"/>
</dbReference>
<evidence type="ECO:0000313" key="9">
    <source>
        <dbReference type="Proteomes" id="UP000071641"/>
    </source>
</evidence>
<name>A0A128FC05_9GAMM</name>
<dbReference type="RefSeq" id="WP_062666755.1">
    <property type="nucleotide sequence ID" value="NZ_FIZX01000005.1"/>
</dbReference>
<dbReference type="Pfam" id="PF12464">
    <property type="entry name" value="Mac"/>
    <property type="match status" value="1"/>
</dbReference>
<keyword evidence="9" id="KW-1185">Reference proteome</keyword>
<dbReference type="SMART" id="SM01266">
    <property type="entry name" value="Mac"/>
    <property type="match status" value="1"/>
</dbReference>
<proteinExistence type="inferred from homology"/>
<dbReference type="CDD" id="cd03357">
    <property type="entry name" value="LbH_MAT_GAT"/>
    <property type="match status" value="1"/>
</dbReference>
<dbReference type="GO" id="GO:0016407">
    <property type="term" value="F:acetyltransferase activity"/>
    <property type="evidence" value="ECO:0007669"/>
    <property type="project" value="InterPro"/>
</dbReference>
<evidence type="ECO:0000256" key="5">
    <source>
        <dbReference type="ARBA" id="ARBA00055587"/>
    </source>
</evidence>
<evidence type="ECO:0000256" key="2">
    <source>
        <dbReference type="ARBA" id="ARBA00022458"/>
    </source>
</evidence>
<dbReference type="EMBL" id="FIZX01000005">
    <property type="protein sequence ID" value="CZF84288.1"/>
    <property type="molecule type" value="Genomic_DNA"/>
</dbReference>
<evidence type="ECO:0000256" key="6">
    <source>
        <dbReference type="ARBA" id="ARBA00067695"/>
    </source>
</evidence>
<dbReference type="SUPFAM" id="SSF51161">
    <property type="entry name" value="Trimeric LpxA-like enzymes"/>
    <property type="match status" value="1"/>
</dbReference>
<keyword evidence="3 8" id="KW-0808">Transferase</keyword>
<dbReference type="InterPro" id="IPR024688">
    <property type="entry name" value="Mac_dom"/>
</dbReference>
<sequence length="192" mass="20949">MTEFEKMTQGLAFNGCDETIDSIRSKAFQLLQRYNTLPVDQSIDIASELFGSIGEDSMVMPPFHCEFGKTIHIGPSTFINMGAMMLDGAPITIGSNVLIGPNCQFYTAGHSMDYRRRRNWETFCKPIVVGNDVWVGGNTVICQGVTIGARSVIAANSVVTKDMPADCLIGGTPAKVIRKLHENETPEEALEA</sequence>
<reference evidence="9" key="1">
    <citation type="submission" date="2016-02" db="EMBL/GenBank/DDBJ databases">
        <authorList>
            <person name="Rodrigo-Torres Lidia"/>
            <person name="Arahal R.David."/>
        </authorList>
    </citation>
    <scope>NUCLEOTIDE SEQUENCE [LARGE SCALE GENOMIC DNA]</scope>
    <source>
        <strain evidence="9">CECT 9029</strain>
    </source>
</reference>
<dbReference type="Gene3D" id="2.160.10.10">
    <property type="entry name" value="Hexapeptide repeat proteins"/>
    <property type="match status" value="1"/>
</dbReference>
<evidence type="ECO:0000313" key="8">
    <source>
        <dbReference type="EMBL" id="CZF84288.1"/>
    </source>
</evidence>
<dbReference type="GO" id="GO:0005829">
    <property type="term" value="C:cytosol"/>
    <property type="evidence" value="ECO:0007669"/>
    <property type="project" value="TreeGrafter"/>
</dbReference>
<dbReference type="InterPro" id="IPR011004">
    <property type="entry name" value="Trimer_LpxA-like_sf"/>
</dbReference>
<dbReference type="Pfam" id="PF14602">
    <property type="entry name" value="Hexapep_2"/>
    <property type="match status" value="1"/>
</dbReference>
<dbReference type="GO" id="GO:0008374">
    <property type="term" value="F:O-acyltransferase activity"/>
    <property type="evidence" value="ECO:0007669"/>
    <property type="project" value="TreeGrafter"/>
</dbReference>
<dbReference type="Pfam" id="PF00132">
    <property type="entry name" value="Hexapep"/>
    <property type="match status" value="1"/>
</dbReference>
<dbReference type="OrthoDB" id="9815592at2"/>
<keyword evidence="4 8" id="KW-0012">Acyltransferase</keyword>
<dbReference type="PANTHER" id="PTHR23416:SF23">
    <property type="entry name" value="ACETYLTRANSFERASE C18B11.09C-RELATED"/>
    <property type="match status" value="1"/>
</dbReference>
<evidence type="ECO:0000256" key="1">
    <source>
        <dbReference type="ARBA" id="ARBA00007274"/>
    </source>
</evidence>
<comment type="similarity">
    <text evidence="1">Belongs to the transferase hexapeptide repeat family.</text>
</comment>
<dbReference type="AlphaFoldDB" id="A0A128FC05"/>
<feature type="domain" description="Maltose/galactoside acetyltransferase" evidence="7">
    <location>
        <begin position="4"/>
        <end position="55"/>
    </location>
</feature>
<gene>
    <name evidence="8" type="primary">maa_4</name>
    <name evidence="8" type="ORF">GCE9029_04306</name>
</gene>
<dbReference type="Proteomes" id="UP000071641">
    <property type="component" value="Unassembled WGS sequence"/>
</dbReference>
<evidence type="ECO:0000256" key="4">
    <source>
        <dbReference type="ARBA" id="ARBA00023315"/>
    </source>
</evidence>
<evidence type="ECO:0000259" key="7">
    <source>
        <dbReference type="SMART" id="SM01266"/>
    </source>
</evidence>
<comment type="function">
    <text evidence="5">Acetyltransferase implicated in the O-acetylation of Nod factors.</text>
</comment>